<gene>
    <name evidence="10" type="ORF">EDD27_8280</name>
</gene>
<feature type="domain" description="ABC transmembrane type-1" evidence="9">
    <location>
        <begin position="131"/>
        <end position="304"/>
    </location>
</feature>
<feature type="domain" description="ABC transporter" evidence="8">
    <location>
        <begin position="337"/>
        <end position="579"/>
    </location>
</feature>
<evidence type="ECO:0000256" key="3">
    <source>
        <dbReference type="ARBA" id="ARBA00022741"/>
    </source>
</evidence>
<reference evidence="10 11" key="1">
    <citation type="submission" date="2019-01" db="EMBL/GenBank/DDBJ databases">
        <title>Sequencing the genomes of 1000 actinobacteria strains.</title>
        <authorList>
            <person name="Klenk H.-P."/>
        </authorList>
    </citation>
    <scope>NUCLEOTIDE SEQUENCE [LARGE SCALE GENOMIC DNA]</scope>
    <source>
        <strain evidence="10 11">DSM 43925</strain>
    </source>
</reference>
<protein>
    <submittedName>
        <fullName evidence="10">ATP-binding cassette subfamily B protein</fullName>
    </submittedName>
</protein>
<dbReference type="Pfam" id="PF00005">
    <property type="entry name" value="ABC_tran"/>
    <property type="match status" value="1"/>
</dbReference>
<dbReference type="SMART" id="SM00382">
    <property type="entry name" value="AAA"/>
    <property type="match status" value="1"/>
</dbReference>
<comment type="subcellular location">
    <subcellularLocation>
        <location evidence="1">Cell membrane</location>
        <topology evidence="1">Multi-pass membrane protein</topology>
    </subcellularLocation>
</comment>
<evidence type="ECO:0000313" key="10">
    <source>
        <dbReference type="EMBL" id="RVX45476.1"/>
    </source>
</evidence>
<dbReference type="SUPFAM" id="SSF52540">
    <property type="entry name" value="P-loop containing nucleoside triphosphate hydrolases"/>
    <property type="match status" value="1"/>
</dbReference>
<evidence type="ECO:0000256" key="1">
    <source>
        <dbReference type="ARBA" id="ARBA00004651"/>
    </source>
</evidence>
<organism evidence="10 11">
    <name type="scientific">Nonomuraea polychroma</name>
    <dbReference type="NCBI Taxonomy" id="46176"/>
    <lineage>
        <taxon>Bacteria</taxon>
        <taxon>Bacillati</taxon>
        <taxon>Actinomycetota</taxon>
        <taxon>Actinomycetes</taxon>
        <taxon>Streptosporangiales</taxon>
        <taxon>Streptosporangiaceae</taxon>
        <taxon>Nonomuraea</taxon>
    </lineage>
</organism>
<sequence length="585" mass="62457">MRVVEIRTLLTECLRHAPGKTWLLLILTPLRAITPGLTALGLQWIVDGALSGSRPLLIGGALCAATAGAFVLAGSRVIEVQAGLLGGDAGTVLDRRIIRWCATLPTIAHLEDSESLRRIEQIRGLGGRTVVTGMSVLNVVQSGLWLVITAILLAWVHPVLLVLPLFAVPSMLLTRTASRRTEAARAETAERNRAEQHLFTTITEANSAKELRLGTSGAHAAAIARRLREERTAIIWRTTLAVGGLTLIGSLVFVVAFIGALFLTAQLALSGVVSPGALLLVATLGGQIRGQLDLLTNAITRSARGLTMVGHYLWLRDLYAASTSGTLSPPDRLRDGIALSGVDFSYGGPPVLHGIDLRLPAGATVALVGDHGSGKTTLVKLLCGFHRPTAGTITVDGTPLTEMDPAGWRERVTSAFQDFSRFPFLAREAVGVGDVPRMHEIAEAAEKGGAAQVFARLPEGEETRLGKALGDGVELSGGQWQKIALSRAFMRSMPLLAVLDEPTAALDAASEYEVYQRYAEAAQEWQRATGGITLLVSHRFATIRMADLIVVLDGGRIIESGTHAELIDRAGRYARLYDLQASAYQ</sequence>
<evidence type="ECO:0000313" key="11">
    <source>
        <dbReference type="Proteomes" id="UP000284824"/>
    </source>
</evidence>
<dbReference type="GO" id="GO:0016887">
    <property type="term" value="F:ATP hydrolysis activity"/>
    <property type="evidence" value="ECO:0007669"/>
    <property type="project" value="InterPro"/>
</dbReference>
<dbReference type="PANTHER" id="PTHR24221">
    <property type="entry name" value="ATP-BINDING CASSETTE SUB-FAMILY B"/>
    <property type="match status" value="1"/>
</dbReference>
<evidence type="ECO:0000256" key="4">
    <source>
        <dbReference type="ARBA" id="ARBA00022840"/>
    </source>
</evidence>
<keyword evidence="2 7" id="KW-0812">Transmembrane</keyword>
<keyword evidence="3" id="KW-0547">Nucleotide-binding</keyword>
<comment type="caution">
    <text evidence="10">The sequence shown here is derived from an EMBL/GenBank/DDBJ whole genome shotgun (WGS) entry which is preliminary data.</text>
</comment>
<dbReference type="AlphaFoldDB" id="A0A438MIU7"/>
<dbReference type="InterPro" id="IPR027417">
    <property type="entry name" value="P-loop_NTPase"/>
</dbReference>
<keyword evidence="6 7" id="KW-0472">Membrane</keyword>
<evidence type="ECO:0000256" key="7">
    <source>
        <dbReference type="SAM" id="Phobius"/>
    </source>
</evidence>
<keyword evidence="4 10" id="KW-0067">ATP-binding</keyword>
<dbReference type="Gene3D" id="3.40.50.300">
    <property type="entry name" value="P-loop containing nucleotide triphosphate hydrolases"/>
    <property type="match status" value="1"/>
</dbReference>
<feature type="transmembrane region" description="Helical" evidence="7">
    <location>
        <begin position="125"/>
        <end position="148"/>
    </location>
</feature>
<evidence type="ECO:0000256" key="5">
    <source>
        <dbReference type="ARBA" id="ARBA00022989"/>
    </source>
</evidence>
<evidence type="ECO:0000256" key="6">
    <source>
        <dbReference type="ARBA" id="ARBA00023136"/>
    </source>
</evidence>
<dbReference type="OrthoDB" id="9806127at2"/>
<dbReference type="PROSITE" id="PS50929">
    <property type="entry name" value="ABC_TM1F"/>
    <property type="match status" value="1"/>
</dbReference>
<dbReference type="EMBL" id="SAUN01000001">
    <property type="protein sequence ID" value="RVX45476.1"/>
    <property type="molecule type" value="Genomic_DNA"/>
</dbReference>
<dbReference type="RefSeq" id="WP_127937090.1">
    <property type="nucleotide sequence ID" value="NZ_SAUN01000001.1"/>
</dbReference>
<dbReference type="InterPro" id="IPR036640">
    <property type="entry name" value="ABC1_TM_sf"/>
</dbReference>
<dbReference type="GO" id="GO:0005524">
    <property type="term" value="F:ATP binding"/>
    <property type="evidence" value="ECO:0007669"/>
    <property type="project" value="UniProtKB-KW"/>
</dbReference>
<dbReference type="Gene3D" id="1.20.1560.10">
    <property type="entry name" value="ABC transporter type 1, transmembrane domain"/>
    <property type="match status" value="1"/>
</dbReference>
<dbReference type="GO" id="GO:0005886">
    <property type="term" value="C:plasma membrane"/>
    <property type="evidence" value="ECO:0007669"/>
    <property type="project" value="UniProtKB-SubCell"/>
</dbReference>
<dbReference type="InterPro" id="IPR003593">
    <property type="entry name" value="AAA+_ATPase"/>
</dbReference>
<evidence type="ECO:0000259" key="8">
    <source>
        <dbReference type="PROSITE" id="PS50893"/>
    </source>
</evidence>
<dbReference type="GO" id="GO:0034040">
    <property type="term" value="F:ATPase-coupled lipid transmembrane transporter activity"/>
    <property type="evidence" value="ECO:0007669"/>
    <property type="project" value="TreeGrafter"/>
</dbReference>
<keyword evidence="11" id="KW-1185">Reference proteome</keyword>
<accession>A0A438MIU7</accession>
<dbReference type="InterPro" id="IPR039421">
    <property type="entry name" value="Type_1_exporter"/>
</dbReference>
<dbReference type="InterPro" id="IPR017871">
    <property type="entry name" value="ABC_transporter-like_CS"/>
</dbReference>
<evidence type="ECO:0000259" key="9">
    <source>
        <dbReference type="PROSITE" id="PS50929"/>
    </source>
</evidence>
<dbReference type="InterPro" id="IPR003439">
    <property type="entry name" value="ABC_transporter-like_ATP-bd"/>
</dbReference>
<feature type="transmembrane region" description="Helical" evidence="7">
    <location>
        <begin position="21"/>
        <end position="44"/>
    </location>
</feature>
<keyword evidence="5 7" id="KW-1133">Transmembrane helix</keyword>
<dbReference type="GO" id="GO:0140359">
    <property type="term" value="F:ABC-type transporter activity"/>
    <property type="evidence" value="ECO:0007669"/>
    <property type="project" value="InterPro"/>
</dbReference>
<dbReference type="Proteomes" id="UP000284824">
    <property type="component" value="Unassembled WGS sequence"/>
</dbReference>
<dbReference type="SUPFAM" id="SSF90123">
    <property type="entry name" value="ABC transporter transmembrane region"/>
    <property type="match status" value="1"/>
</dbReference>
<dbReference type="InterPro" id="IPR011527">
    <property type="entry name" value="ABC1_TM_dom"/>
</dbReference>
<dbReference type="PANTHER" id="PTHR24221:SF654">
    <property type="entry name" value="ATP-BINDING CASSETTE SUB-FAMILY B MEMBER 6"/>
    <property type="match status" value="1"/>
</dbReference>
<name>A0A438MIU7_9ACTN</name>
<dbReference type="PROSITE" id="PS00211">
    <property type="entry name" value="ABC_TRANSPORTER_1"/>
    <property type="match status" value="1"/>
</dbReference>
<evidence type="ECO:0000256" key="2">
    <source>
        <dbReference type="ARBA" id="ARBA00022692"/>
    </source>
</evidence>
<feature type="transmembrane region" description="Helical" evidence="7">
    <location>
        <begin position="154"/>
        <end position="173"/>
    </location>
</feature>
<proteinExistence type="predicted"/>
<feature type="transmembrane region" description="Helical" evidence="7">
    <location>
        <begin position="56"/>
        <end position="74"/>
    </location>
</feature>
<dbReference type="PROSITE" id="PS50893">
    <property type="entry name" value="ABC_TRANSPORTER_2"/>
    <property type="match status" value="1"/>
</dbReference>
<feature type="transmembrane region" description="Helical" evidence="7">
    <location>
        <begin position="234"/>
        <end position="261"/>
    </location>
</feature>